<sequence length="59" mass="6759">MRILYLLFAVFFLVLQSSAGRSDPRYCIGRREFCSPACRWPSVQIGVCAIGIPCCRRKF</sequence>
<dbReference type="Pfam" id="PF00711">
    <property type="entry name" value="Defensin_beta"/>
    <property type="match status" value="1"/>
</dbReference>
<evidence type="ECO:0000256" key="1">
    <source>
        <dbReference type="SAM" id="SignalP"/>
    </source>
</evidence>
<feature type="signal peptide" evidence="1">
    <location>
        <begin position="1"/>
        <end position="19"/>
    </location>
</feature>
<keyword evidence="1" id="KW-0732">Signal</keyword>
<feature type="domain" description="Beta-defensin-like" evidence="2">
    <location>
        <begin position="23"/>
        <end position="56"/>
    </location>
</feature>
<dbReference type="SUPFAM" id="SSF57392">
    <property type="entry name" value="Defensin-like"/>
    <property type="match status" value="1"/>
</dbReference>
<name>A0A2R4A6C6_PELSI</name>
<dbReference type="GO" id="GO:0006952">
    <property type="term" value="P:defense response"/>
    <property type="evidence" value="ECO:0007669"/>
    <property type="project" value="InterPro"/>
</dbReference>
<protein>
    <submittedName>
        <fullName evidence="3">Gallinacin</fullName>
    </submittedName>
</protein>
<reference evidence="3" key="1">
    <citation type="submission" date="2017-04" db="EMBL/GenBank/DDBJ databases">
        <title>Cloning expression and antimicrobial activity of gallinacin fromchinese soft-shelled turtle (Pelodiscus sinensis).</title>
        <authorList>
            <person name="Qian Y.G."/>
            <person name="Li Y.C."/>
        </authorList>
    </citation>
    <scope>NUCLEOTIDE SEQUENCE</scope>
</reference>
<dbReference type="EMBL" id="KY948707">
    <property type="protein sequence ID" value="AVR58612.1"/>
    <property type="molecule type" value="mRNA"/>
</dbReference>
<proteinExistence type="evidence at transcript level"/>
<dbReference type="GO" id="GO:0005576">
    <property type="term" value="C:extracellular region"/>
    <property type="evidence" value="ECO:0007669"/>
    <property type="project" value="InterPro"/>
</dbReference>
<organism evidence="3">
    <name type="scientific">Pelodiscus sinensis</name>
    <name type="common">Chinese softshell turtle</name>
    <name type="synonym">Trionyx sinensis</name>
    <dbReference type="NCBI Taxonomy" id="13735"/>
    <lineage>
        <taxon>Eukaryota</taxon>
        <taxon>Metazoa</taxon>
        <taxon>Chordata</taxon>
        <taxon>Craniata</taxon>
        <taxon>Vertebrata</taxon>
        <taxon>Euteleostomi</taxon>
        <taxon>Archelosauria</taxon>
        <taxon>Testudinata</taxon>
        <taxon>Testudines</taxon>
        <taxon>Cryptodira</taxon>
        <taxon>Trionychia</taxon>
        <taxon>Trionychidae</taxon>
        <taxon>Pelodiscus</taxon>
    </lineage>
</organism>
<feature type="chain" id="PRO_5015315487" evidence="1">
    <location>
        <begin position="20"/>
        <end position="59"/>
    </location>
</feature>
<accession>A0A2R4A6C6</accession>
<dbReference type="InterPro" id="IPR001855">
    <property type="entry name" value="Defensin_beta-like"/>
</dbReference>
<dbReference type="AlphaFoldDB" id="A0A2R4A6C6"/>
<evidence type="ECO:0000313" key="3">
    <source>
        <dbReference type="EMBL" id="AVR58612.1"/>
    </source>
</evidence>
<evidence type="ECO:0000259" key="2">
    <source>
        <dbReference type="Pfam" id="PF00711"/>
    </source>
</evidence>